<comment type="caution">
    <text evidence="4">The sequence shown here is derived from an EMBL/GenBank/DDBJ whole genome shotgun (WGS) entry which is preliminary data.</text>
</comment>
<feature type="compositionally biased region" description="Low complexity" evidence="1">
    <location>
        <begin position="210"/>
        <end position="245"/>
    </location>
</feature>
<evidence type="ECO:0000313" key="4">
    <source>
        <dbReference type="EMBL" id="MBT0768221.1"/>
    </source>
</evidence>
<protein>
    <submittedName>
        <fullName evidence="4">Septum formation family protein</fullName>
    </submittedName>
</protein>
<dbReference type="EMBL" id="JAHBAY010000002">
    <property type="protein sequence ID" value="MBT0768221.1"/>
    <property type="molecule type" value="Genomic_DNA"/>
</dbReference>
<evidence type="ECO:0000256" key="2">
    <source>
        <dbReference type="SAM" id="SignalP"/>
    </source>
</evidence>
<dbReference type="InterPro" id="IPR026004">
    <property type="entry name" value="Septum_form"/>
</dbReference>
<name>A0ABS5TDE8_9ACTN</name>
<gene>
    <name evidence="4" type="ORF">KIH74_04760</name>
</gene>
<dbReference type="PROSITE" id="PS51257">
    <property type="entry name" value="PROKAR_LIPOPROTEIN"/>
    <property type="match status" value="1"/>
</dbReference>
<keyword evidence="5" id="KW-1185">Reference proteome</keyword>
<evidence type="ECO:0000313" key="5">
    <source>
        <dbReference type="Proteomes" id="UP001197247"/>
    </source>
</evidence>
<dbReference type="RefSeq" id="WP_214154525.1">
    <property type="nucleotide sequence ID" value="NZ_JAHBAY010000002.1"/>
</dbReference>
<keyword evidence="2" id="KW-0732">Signal</keyword>
<sequence>MSGRAGLVAVMALTTVALSACSSDALPHQVWVTELKVNDCFNVSRDRELEAVSEVVLVDCGEPHDLQVYAKVPYPGEQRGGEKTPANGISDQEYPREKLVQAAAREDCAQRFRTYLGAADIRSDADMPSKRYALSYLYPSVESWTEAGRTRLELGLAGRLIDQPPAPERAAVCLVRSRVLKLRTPGANPTDRLTGPVRDAPPVTTGPSRSTSLTATPTAGPTTSPTNSPITTPSADPSPSRPASR</sequence>
<reference evidence="4 5" key="1">
    <citation type="submission" date="2021-05" db="EMBL/GenBank/DDBJ databases">
        <title>Kineosporia and Streptomyces sp. nov. two new marine actinobacteria isolated from Coral.</title>
        <authorList>
            <person name="Buangrab K."/>
            <person name="Sutthacheep M."/>
            <person name="Yeemin T."/>
            <person name="Harunari E."/>
            <person name="Igarashi Y."/>
            <person name="Kanchanasin P."/>
            <person name="Tanasupawat S."/>
            <person name="Phongsopitanun W."/>
        </authorList>
    </citation>
    <scope>NUCLEOTIDE SEQUENCE [LARGE SCALE GENOMIC DNA]</scope>
    <source>
        <strain evidence="4 5">J2-2</strain>
    </source>
</reference>
<feature type="region of interest" description="Disordered" evidence="1">
    <location>
        <begin position="184"/>
        <end position="245"/>
    </location>
</feature>
<proteinExistence type="predicted"/>
<dbReference type="Proteomes" id="UP001197247">
    <property type="component" value="Unassembled WGS sequence"/>
</dbReference>
<organism evidence="4 5">
    <name type="scientific">Kineosporia corallincola</name>
    <dbReference type="NCBI Taxonomy" id="2835133"/>
    <lineage>
        <taxon>Bacteria</taxon>
        <taxon>Bacillati</taxon>
        <taxon>Actinomycetota</taxon>
        <taxon>Actinomycetes</taxon>
        <taxon>Kineosporiales</taxon>
        <taxon>Kineosporiaceae</taxon>
        <taxon>Kineosporia</taxon>
    </lineage>
</organism>
<evidence type="ECO:0000259" key="3">
    <source>
        <dbReference type="Pfam" id="PF13845"/>
    </source>
</evidence>
<dbReference type="Pfam" id="PF13845">
    <property type="entry name" value="Septum_form"/>
    <property type="match status" value="1"/>
</dbReference>
<evidence type="ECO:0000256" key="1">
    <source>
        <dbReference type="SAM" id="MobiDB-lite"/>
    </source>
</evidence>
<feature type="signal peptide" evidence="2">
    <location>
        <begin position="1"/>
        <end position="19"/>
    </location>
</feature>
<accession>A0ABS5TDE8</accession>
<feature type="chain" id="PRO_5045089408" evidence="2">
    <location>
        <begin position="20"/>
        <end position="245"/>
    </location>
</feature>
<feature type="domain" description="Septum formation-related" evidence="3">
    <location>
        <begin position="39"/>
        <end position="151"/>
    </location>
</feature>